<evidence type="ECO:0008006" key="3">
    <source>
        <dbReference type="Google" id="ProtNLM"/>
    </source>
</evidence>
<dbReference type="RefSeq" id="WP_425325137.1">
    <property type="nucleotide sequence ID" value="NZ_QJSQ01000006.1"/>
</dbReference>
<protein>
    <recommendedName>
        <fullName evidence="3">Glutathione-dependent formaldehyde-activating enzyme</fullName>
    </recommendedName>
</protein>
<reference evidence="1 2" key="1">
    <citation type="submission" date="2018-06" db="EMBL/GenBank/DDBJ databases">
        <title>Genomic Encyclopedia of Type Strains, Phase IV (KMG-V): Genome sequencing to study the core and pangenomes of soil and plant-associated prokaryotes.</title>
        <authorList>
            <person name="Whitman W."/>
        </authorList>
    </citation>
    <scope>NUCLEOTIDE SEQUENCE [LARGE SCALE GENOMIC DNA]</scope>
    <source>
        <strain evidence="1 2">SRCL-318</strain>
    </source>
</reference>
<evidence type="ECO:0000313" key="1">
    <source>
        <dbReference type="EMBL" id="PYE24326.1"/>
    </source>
</evidence>
<dbReference type="Proteomes" id="UP000247772">
    <property type="component" value="Unassembled WGS sequence"/>
</dbReference>
<sequence>MSASTSTTSWKGFCHCGAVQFEVNPGCLEGVDGYALEASVAAGGSLSVVENA</sequence>
<dbReference type="AlphaFoldDB" id="A0A2V4UUI7"/>
<organism evidence="1 2">
    <name type="scientific">Paraburkholderia silvatlantica</name>
    <dbReference type="NCBI Taxonomy" id="321895"/>
    <lineage>
        <taxon>Bacteria</taxon>
        <taxon>Pseudomonadati</taxon>
        <taxon>Pseudomonadota</taxon>
        <taxon>Betaproteobacteria</taxon>
        <taxon>Burkholderiales</taxon>
        <taxon>Burkholderiaceae</taxon>
        <taxon>Paraburkholderia</taxon>
    </lineage>
</organism>
<accession>A0A2V4UUI7</accession>
<dbReference type="EMBL" id="QJSQ01000006">
    <property type="protein sequence ID" value="PYE24326.1"/>
    <property type="molecule type" value="Genomic_DNA"/>
</dbReference>
<comment type="caution">
    <text evidence="1">The sequence shown here is derived from an EMBL/GenBank/DDBJ whole genome shotgun (WGS) entry which is preliminary data.</text>
</comment>
<name>A0A2V4UUI7_9BURK</name>
<proteinExistence type="predicted"/>
<gene>
    <name evidence="1" type="ORF">C7410_106156</name>
</gene>
<evidence type="ECO:0000313" key="2">
    <source>
        <dbReference type="Proteomes" id="UP000247772"/>
    </source>
</evidence>